<gene>
    <name evidence="2" type="ORF">Poli38472_012366</name>
</gene>
<reference evidence="2" key="1">
    <citation type="submission" date="2019-03" db="EMBL/GenBank/DDBJ databases">
        <title>Long read genome sequence of the mycoparasitic Pythium oligandrum ATCC 38472 isolated from sugarbeet rhizosphere.</title>
        <authorList>
            <person name="Gaulin E."/>
        </authorList>
    </citation>
    <scope>NUCLEOTIDE SEQUENCE</scope>
    <source>
        <strain evidence="2">ATCC 38472_TT</strain>
    </source>
</reference>
<sequence>MPSVNEHHVASAPDTDGEHSRSESTEYGRTSSDSEDDVLAKRRQQKKKYKPTYYARKDEITTLQTQIETLTNTVDEMKANSKASAYIRDPVVQNVLLRQGLKASDLALGGAQSVMSSHLAEHMRNPLHTYTHLTTDISERQATLAALRKPKLDDALVFLLQRVHSLDLRRSHRQCESFNTENGDYIFTQCDVTPFRGVTSVKDVYNDVLAAFLHQEYSVWEKLNITTLCDADDVEDGLFSACRFLSTTAEGVEVEKNVVSFRRFEETSSLINGAHGLIVLSPVDVDEMYPYQPLSRVRMDLTQVVLVCQNMKHEGDQTVSMVRWSYKRAYRPLCGLSPETNESIAEQFAQWCDVIRKVVREFVEARRKGMALVL</sequence>
<evidence type="ECO:0000313" key="2">
    <source>
        <dbReference type="EMBL" id="TMW67250.1"/>
    </source>
</evidence>
<evidence type="ECO:0000256" key="1">
    <source>
        <dbReference type="SAM" id="MobiDB-lite"/>
    </source>
</evidence>
<dbReference type="OrthoDB" id="151678at2759"/>
<feature type="compositionally biased region" description="Basic residues" evidence="1">
    <location>
        <begin position="41"/>
        <end position="50"/>
    </location>
</feature>
<proteinExistence type="predicted"/>
<name>A0A8K1CR77_PYTOL</name>
<keyword evidence="3" id="KW-1185">Reference proteome</keyword>
<feature type="region of interest" description="Disordered" evidence="1">
    <location>
        <begin position="1"/>
        <end position="50"/>
    </location>
</feature>
<dbReference type="AlphaFoldDB" id="A0A8K1CR77"/>
<feature type="compositionally biased region" description="Basic and acidic residues" evidence="1">
    <location>
        <begin position="16"/>
        <end position="26"/>
    </location>
</feature>
<dbReference type="Proteomes" id="UP000794436">
    <property type="component" value="Unassembled WGS sequence"/>
</dbReference>
<dbReference type="EMBL" id="SPLM01000005">
    <property type="protein sequence ID" value="TMW67250.1"/>
    <property type="molecule type" value="Genomic_DNA"/>
</dbReference>
<accession>A0A8K1CR77</accession>
<evidence type="ECO:0000313" key="3">
    <source>
        <dbReference type="Proteomes" id="UP000794436"/>
    </source>
</evidence>
<organism evidence="2 3">
    <name type="scientific">Pythium oligandrum</name>
    <name type="common">Mycoparasitic fungus</name>
    <dbReference type="NCBI Taxonomy" id="41045"/>
    <lineage>
        <taxon>Eukaryota</taxon>
        <taxon>Sar</taxon>
        <taxon>Stramenopiles</taxon>
        <taxon>Oomycota</taxon>
        <taxon>Peronosporomycetes</taxon>
        <taxon>Pythiales</taxon>
        <taxon>Pythiaceae</taxon>
        <taxon>Pythium</taxon>
    </lineage>
</organism>
<comment type="caution">
    <text evidence="2">The sequence shown here is derived from an EMBL/GenBank/DDBJ whole genome shotgun (WGS) entry which is preliminary data.</text>
</comment>
<protein>
    <submittedName>
        <fullName evidence="2">Uncharacterized protein</fullName>
    </submittedName>
</protein>